<keyword evidence="3" id="KW-1185">Reference proteome</keyword>
<feature type="compositionally biased region" description="Polar residues" evidence="1">
    <location>
        <begin position="51"/>
        <end position="60"/>
    </location>
</feature>
<accession>A0A9N7V3S4</accession>
<feature type="compositionally biased region" description="Low complexity" evidence="1">
    <location>
        <begin position="26"/>
        <end position="40"/>
    </location>
</feature>
<dbReference type="AlphaFoldDB" id="A0A9N7V3S4"/>
<feature type="region of interest" description="Disordered" evidence="1">
    <location>
        <begin position="23"/>
        <end position="101"/>
    </location>
</feature>
<organism evidence="2 3">
    <name type="scientific">Pleuronectes platessa</name>
    <name type="common">European plaice</name>
    <dbReference type="NCBI Taxonomy" id="8262"/>
    <lineage>
        <taxon>Eukaryota</taxon>
        <taxon>Metazoa</taxon>
        <taxon>Chordata</taxon>
        <taxon>Craniata</taxon>
        <taxon>Vertebrata</taxon>
        <taxon>Euteleostomi</taxon>
        <taxon>Actinopterygii</taxon>
        <taxon>Neopterygii</taxon>
        <taxon>Teleostei</taxon>
        <taxon>Neoteleostei</taxon>
        <taxon>Acanthomorphata</taxon>
        <taxon>Carangaria</taxon>
        <taxon>Pleuronectiformes</taxon>
        <taxon>Pleuronectoidei</taxon>
        <taxon>Pleuronectidae</taxon>
        <taxon>Pleuronectes</taxon>
    </lineage>
</organism>
<evidence type="ECO:0000313" key="2">
    <source>
        <dbReference type="EMBL" id="CAB1442057.1"/>
    </source>
</evidence>
<evidence type="ECO:0000313" key="3">
    <source>
        <dbReference type="Proteomes" id="UP001153269"/>
    </source>
</evidence>
<name>A0A9N7V3S4_PLEPL</name>
<sequence length="147" mass="16245">MKRNRQCLTDQAAILDRITAARSERSVNSLSHSDTSSTFSPGLPEFLPQSRCGSATSQLSWGRRPGRQSITGALVYPAGGRTPVSVSARKPNKLRYSSPDGRHHRRFISALRDLQQLPHIPLLHRSTARSRHRCHTADTSCPAATLH</sequence>
<dbReference type="EMBL" id="CADEAL010002779">
    <property type="protein sequence ID" value="CAB1442057.1"/>
    <property type="molecule type" value="Genomic_DNA"/>
</dbReference>
<comment type="caution">
    <text evidence="2">The sequence shown here is derived from an EMBL/GenBank/DDBJ whole genome shotgun (WGS) entry which is preliminary data.</text>
</comment>
<gene>
    <name evidence="2" type="ORF">PLEPLA_LOCUS29762</name>
</gene>
<evidence type="ECO:0000256" key="1">
    <source>
        <dbReference type="SAM" id="MobiDB-lite"/>
    </source>
</evidence>
<proteinExistence type="predicted"/>
<dbReference type="Proteomes" id="UP001153269">
    <property type="component" value="Unassembled WGS sequence"/>
</dbReference>
<protein>
    <submittedName>
        <fullName evidence="2">Uncharacterized protein</fullName>
    </submittedName>
</protein>
<reference evidence="2" key="1">
    <citation type="submission" date="2020-03" db="EMBL/GenBank/DDBJ databases">
        <authorList>
            <person name="Weist P."/>
        </authorList>
    </citation>
    <scope>NUCLEOTIDE SEQUENCE</scope>
</reference>